<evidence type="ECO:0000259" key="4">
    <source>
        <dbReference type="SMART" id="SM00534"/>
    </source>
</evidence>
<proteinExistence type="predicted"/>
<dbReference type="Pfam" id="PF00488">
    <property type="entry name" value="MutS_V"/>
    <property type="match status" value="1"/>
</dbReference>
<gene>
    <name evidence="5" type="ORF">GLW36_13805</name>
</gene>
<dbReference type="Gene3D" id="3.40.50.300">
    <property type="entry name" value="P-loop containing nucleotide triphosphate hydrolases"/>
    <property type="match status" value="1"/>
</dbReference>
<dbReference type="PANTHER" id="PTHR11361:SF125">
    <property type="entry name" value="DNA-BINDING PROTEIN MUTS2"/>
    <property type="match status" value="1"/>
</dbReference>
<dbReference type="GO" id="GO:0030983">
    <property type="term" value="F:mismatched DNA binding"/>
    <property type="evidence" value="ECO:0007669"/>
    <property type="project" value="InterPro"/>
</dbReference>
<keyword evidence="3" id="KW-0238">DNA-binding</keyword>
<evidence type="ECO:0000313" key="6">
    <source>
        <dbReference type="Proteomes" id="UP000460194"/>
    </source>
</evidence>
<keyword evidence="2" id="KW-0067">ATP-binding</keyword>
<evidence type="ECO:0000256" key="2">
    <source>
        <dbReference type="ARBA" id="ARBA00022840"/>
    </source>
</evidence>
<evidence type="ECO:0000313" key="5">
    <source>
        <dbReference type="EMBL" id="MYL17713.1"/>
    </source>
</evidence>
<dbReference type="InterPro" id="IPR045076">
    <property type="entry name" value="MutS"/>
</dbReference>
<dbReference type="RefSeq" id="WP_159369461.1">
    <property type="nucleotide sequence ID" value="NZ_WMEO01000028.1"/>
</dbReference>
<dbReference type="PANTHER" id="PTHR11361">
    <property type="entry name" value="DNA MISMATCH REPAIR PROTEIN MUTS FAMILY MEMBER"/>
    <property type="match status" value="1"/>
</dbReference>
<dbReference type="EMBL" id="WMEO01000028">
    <property type="protein sequence ID" value="MYL17713.1"/>
    <property type="molecule type" value="Genomic_DNA"/>
</dbReference>
<organism evidence="5 6">
    <name type="scientific">Halorubrum distributum</name>
    <dbReference type="NCBI Taxonomy" id="29283"/>
    <lineage>
        <taxon>Archaea</taxon>
        <taxon>Methanobacteriati</taxon>
        <taxon>Methanobacteriota</taxon>
        <taxon>Stenosarchaea group</taxon>
        <taxon>Halobacteria</taxon>
        <taxon>Halobacteriales</taxon>
        <taxon>Haloferacaceae</taxon>
        <taxon>Halorubrum</taxon>
        <taxon>Halorubrum distributum group</taxon>
    </lineage>
</organism>
<dbReference type="InterPro" id="IPR000432">
    <property type="entry name" value="DNA_mismatch_repair_MutS_C"/>
</dbReference>
<dbReference type="SUPFAM" id="SSF52540">
    <property type="entry name" value="P-loop containing nucleoside triphosphate hydrolases"/>
    <property type="match status" value="1"/>
</dbReference>
<reference evidence="5 6" key="1">
    <citation type="submission" date="2019-11" db="EMBL/GenBank/DDBJ databases">
        <title>Genome sequences of 17 halophilic strains isolated from different environments.</title>
        <authorList>
            <person name="Furrow R.E."/>
        </authorList>
    </citation>
    <scope>NUCLEOTIDE SEQUENCE [LARGE SCALE GENOMIC DNA]</scope>
    <source>
        <strain evidence="5 6">22517_05_Cabo</strain>
    </source>
</reference>
<dbReference type="SMART" id="SM00534">
    <property type="entry name" value="MUTSac"/>
    <property type="match status" value="1"/>
</dbReference>
<evidence type="ECO:0000256" key="1">
    <source>
        <dbReference type="ARBA" id="ARBA00022741"/>
    </source>
</evidence>
<feature type="domain" description="DNA mismatch repair proteins mutS family" evidence="4">
    <location>
        <begin position="406"/>
        <end position="590"/>
    </location>
</feature>
<comment type="caution">
    <text evidence="5">The sequence shown here is derived from an EMBL/GenBank/DDBJ whole genome shotgun (WGS) entry which is preliminary data.</text>
</comment>
<evidence type="ECO:0000256" key="3">
    <source>
        <dbReference type="ARBA" id="ARBA00023125"/>
    </source>
</evidence>
<keyword evidence="1" id="KW-0547">Nucleotide-binding</keyword>
<accession>A0A6B1IG96</accession>
<sequence>MRLQDYWGIGPKTSERLVEALGTERAVEAIESADVRALVDAGLHRGRATRILRRANGEAGMDVLATGDARSVYDDLLGLAADAALTAHAADRIRVLTPLLDRDAVEERLDRVVAARDAWSGLDEADREAVADAFAAYDEADGSDLAAVETAVALREAGLTDGPFADVGALDGDRLRDAADALADVRGSIDPAGDLDGDDIEIASGADAELDRLREHLSAASDLADSAFDVLESVRDGSLRDFEALEAATIEHVARETEVDPATVRSAAPDEALDAADFVSGTLRDLVAELETAVDEREAAVAADIRERLGDEPEADEDGVDADDGETTVARAATAVSDAAFLLSLGRFAAENGHVRPTLVDDGIAVRGARNPFLGGEVQPVSYGVGSHSLADEAGVASADAPPTGDRVSVLTGANSGGKTTLLETLCAVALLASMGLPVPADAAEVGTFDRIVFHRRHASFNAGVLESTLKSVVPPLTADGRTLMLVDEFEAITEPGRAADLLNGLVTLTVDRGALGVYVTHLAEDLSPLPDAARIDGIFAEGLTNDLELRVDYQPRFETVGKSTPEFIVSRLVANAGDRGVRAGFEHLAGAVGEEAVQRTLSDAEWAANDE</sequence>
<dbReference type="GO" id="GO:0005524">
    <property type="term" value="F:ATP binding"/>
    <property type="evidence" value="ECO:0007669"/>
    <property type="project" value="UniProtKB-KW"/>
</dbReference>
<dbReference type="GO" id="GO:0140664">
    <property type="term" value="F:ATP-dependent DNA damage sensor activity"/>
    <property type="evidence" value="ECO:0007669"/>
    <property type="project" value="InterPro"/>
</dbReference>
<dbReference type="AlphaFoldDB" id="A0A6B1IG96"/>
<name>A0A6B1IG96_9EURY</name>
<dbReference type="GO" id="GO:0006298">
    <property type="term" value="P:mismatch repair"/>
    <property type="evidence" value="ECO:0007669"/>
    <property type="project" value="InterPro"/>
</dbReference>
<dbReference type="InterPro" id="IPR027417">
    <property type="entry name" value="P-loop_NTPase"/>
</dbReference>
<protein>
    <submittedName>
        <fullName evidence="5">DNA mismatch repair protein</fullName>
    </submittedName>
</protein>
<dbReference type="Proteomes" id="UP000460194">
    <property type="component" value="Unassembled WGS sequence"/>
</dbReference>